<feature type="compositionally biased region" description="Basic and acidic residues" evidence="1">
    <location>
        <begin position="248"/>
        <end position="265"/>
    </location>
</feature>
<dbReference type="AlphaFoldDB" id="A0A973W5N9"/>
<dbReference type="RefSeq" id="WP_166214572.1">
    <property type="nucleotide sequence ID" value="NZ_CP088285.1"/>
</dbReference>
<protein>
    <submittedName>
        <fullName evidence="2">Uncharacterized protein</fullName>
    </submittedName>
</protein>
<sequence>MSSAPIVVTADPSVVVSQDNPALQIVVPVTTAPTQYSSLAGLPHLGTAAAQDVGVGVGDIVQLDLSGKLPAVDGSALTNLNVASQPVHCGRLIFANSTTLLLIPYRGCALQINGKLYQIPPNGLGVTATGLTPSTMYYVYAYVDGTGAIALEFSQTTHAPLGNLGVEVKLGDDTRSLVGMVYNTASGFQDSTTARCVASWFNQRPRSLLKFTGGQYTTTTASFTEMGGGAERVQFISWASTSRAARVQSDDRSRRQRNERWHVMA</sequence>
<feature type="region of interest" description="Disordered" evidence="1">
    <location>
        <begin position="246"/>
        <end position="265"/>
    </location>
</feature>
<accession>A0A973W5N9</accession>
<evidence type="ECO:0000313" key="2">
    <source>
        <dbReference type="EMBL" id="NVI48068.1"/>
    </source>
</evidence>
<organism evidence="2">
    <name type="scientific">Bradyrhizobium septentrionale</name>
    <dbReference type="NCBI Taxonomy" id="1404411"/>
    <lineage>
        <taxon>Bacteria</taxon>
        <taxon>Pseudomonadati</taxon>
        <taxon>Pseudomonadota</taxon>
        <taxon>Alphaproteobacteria</taxon>
        <taxon>Hyphomicrobiales</taxon>
        <taxon>Nitrobacteraceae</taxon>
        <taxon>Bradyrhizobium</taxon>
    </lineage>
</organism>
<gene>
    <name evidence="2" type="ORF">HAP48_034990</name>
</gene>
<name>A0A973W5N9_9BRAD</name>
<comment type="caution">
    <text evidence="2">The sequence shown here is derived from an EMBL/GenBank/DDBJ whole genome shotgun (WGS) entry which is preliminary data.</text>
</comment>
<reference evidence="2" key="1">
    <citation type="submission" date="2020-06" db="EMBL/GenBank/DDBJ databases">
        <title>Whole Genome Sequence of Bradyrhizobium sp. Strain 1S1.</title>
        <authorList>
            <person name="Bromfield E.S.P."/>
            <person name="Cloutier S."/>
        </authorList>
    </citation>
    <scope>NUCLEOTIDE SEQUENCE [LARGE SCALE GENOMIC DNA]</scope>
    <source>
        <strain evidence="2">1S1</strain>
    </source>
</reference>
<dbReference type="EMBL" id="JAAOLE020000001">
    <property type="protein sequence ID" value="NVI48068.1"/>
    <property type="molecule type" value="Genomic_DNA"/>
</dbReference>
<proteinExistence type="predicted"/>
<evidence type="ECO:0000256" key="1">
    <source>
        <dbReference type="SAM" id="MobiDB-lite"/>
    </source>
</evidence>